<dbReference type="EMBL" id="CP140152">
    <property type="protein sequence ID" value="WQH02937.1"/>
    <property type="molecule type" value="Genomic_DNA"/>
</dbReference>
<dbReference type="SUPFAM" id="SSF54909">
    <property type="entry name" value="Dimeric alpha+beta barrel"/>
    <property type="match status" value="1"/>
</dbReference>
<dbReference type="PROSITE" id="PS51725">
    <property type="entry name" value="ABM"/>
    <property type="match status" value="1"/>
</dbReference>
<dbReference type="PANTHER" id="PTHR37811:SF2">
    <property type="entry name" value="ABM DOMAIN-CONTAINING PROTEIN"/>
    <property type="match status" value="1"/>
</dbReference>
<keyword evidence="3" id="KW-0503">Monooxygenase</keyword>
<evidence type="ECO:0000313" key="3">
    <source>
        <dbReference type="EMBL" id="WQH02937.1"/>
    </source>
</evidence>
<reference evidence="3 4" key="1">
    <citation type="submission" date="2023-11" db="EMBL/GenBank/DDBJ databases">
        <title>MicrobeMod: A computational toolkit for identifying prokaryotic methylation and restriction-modification with nanopore sequencing.</title>
        <authorList>
            <person name="Crits-Christoph A."/>
            <person name="Kang S.C."/>
            <person name="Lee H."/>
            <person name="Ostrov N."/>
        </authorList>
    </citation>
    <scope>NUCLEOTIDE SEQUENCE [LARGE SCALE GENOMIC DNA]</scope>
    <source>
        <strain evidence="3 4">ATCC 25935</strain>
    </source>
</reference>
<evidence type="ECO:0000259" key="2">
    <source>
        <dbReference type="PROSITE" id="PS51725"/>
    </source>
</evidence>
<feature type="compositionally biased region" description="Low complexity" evidence="1">
    <location>
        <begin position="115"/>
        <end position="134"/>
    </location>
</feature>
<feature type="domain" description="ABM" evidence="2">
    <location>
        <begin position="1"/>
        <end position="90"/>
    </location>
</feature>
<keyword evidence="3" id="KW-0560">Oxidoreductase</keyword>
<dbReference type="PANTHER" id="PTHR37811">
    <property type="entry name" value="BLL5343 PROTEIN"/>
    <property type="match status" value="1"/>
</dbReference>
<feature type="compositionally biased region" description="Pro residues" evidence="1">
    <location>
        <begin position="135"/>
        <end position="144"/>
    </location>
</feature>
<dbReference type="GeneID" id="43166516"/>
<dbReference type="Proteomes" id="UP001326110">
    <property type="component" value="Chromosome"/>
</dbReference>
<sequence length="144" mass="15699">MIAVIFEVVPSAAGRAEYLARAAQLGPLLAQVDGFISVERYTSISDPDQLLSLSFWRDEAAVRAWREREAHRAAQSAGRAGVFEHYRLRVAEVVRDYGLMAREQAPPFQPPRVCATSAPSATPTTPVMPTKPVMPTMPPAPDPA</sequence>
<name>A0ABZ0XT73_9BURK</name>
<organism evidence="3 4">
    <name type="scientific">Duganella zoogloeoides</name>
    <dbReference type="NCBI Taxonomy" id="75659"/>
    <lineage>
        <taxon>Bacteria</taxon>
        <taxon>Pseudomonadati</taxon>
        <taxon>Pseudomonadota</taxon>
        <taxon>Betaproteobacteria</taxon>
        <taxon>Burkholderiales</taxon>
        <taxon>Oxalobacteraceae</taxon>
        <taxon>Telluria group</taxon>
        <taxon>Duganella</taxon>
    </lineage>
</organism>
<proteinExistence type="predicted"/>
<dbReference type="Gene3D" id="3.30.70.100">
    <property type="match status" value="1"/>
</dbReference>
<dbReference type="GO" id="GO:0004497">
    <property type="term" value="F:monooxygenase activity"/>
    <property type="evidence" value="ECO:0007669"/>
    <property type="project" value="UniProtKB-KW"/>
</dbReference>
<keyword evidence="4" id="KW-1185">Reference proteome</keyword>
<dbReference type="Pfam" id="PF03992">
    <property type="entry name" value="ABM"/>
    <property type="match status" value="1"/>
</dbReference>
<protein>
    <submittedName>
        <fullName evidence="3">Antibiotic biosynthesis monooxygenase</fullName>
        <ecNumber evidence="3">1.14.-.-</ecNumber>
    </submittedName>
</protein>
<evidence type="ECO:0000313" key="4">
    <source>
        <dbReference type="Proteomes" id="UP001326110"/>
    </source>
</evidence>
<dbReference type="RefSeq" id="WP_019920366.1">
    <property type="nucleotide sequence ID" value="NZ_CP140152.1"/>
</dbReference>
<dbReference type="EC" id="1.14.-.-" evidence="3"/>
<gene>
    <name evidence="3" type="ORF">SR858_17935</name>
</gene>
<accession>A0ABZ0XT73</accession>
<dbReference type="InterPro" id="IPR011008">
    <property type="entry name" value="Dimeric_a/b-barrel"/>
</dbReference>
<feature type="region of interest" description="Disordered" evidence="1">
    <location>
        <begin position="108"/>
        <end position="144"/>
    </location>
</feature>
<dbReference type="InterPro" id="IPR052936">
    <property type="entry name" value="Jasmonate_Hydroxylase-like"/>
</dbReference>
<dbReference type="InterPro" id="IPR007138">
    <property type="entry name" value="ABM_dom"/>
</dbReference>
<evidence type="ECO:0000256" key="1">
    <source>
        <dbReference type="SAM" id="MobiDB-lite"/>
    </source>
</evidence>